<feature type="transmembrane region" description="Helical" evidence="3">
    <location>
        <begin position="190"/>
        <end position="207"/>
    </location>
</feature>
<sequence>MGMLTKLRERAGRVGGAYAGGGRGSDACPDGGRAGRGPRGQTGKAKSGAGSGADSGSAAGAGSGAHSGSGSGGDRGGHHLGGLGGFGGGPGDNPGSGRGGHARRPRRGAAAGRRLVRLLPALVIFAGLLFDYFTPARITASPLFAAAPLIAAPFYSLRGTLMVAVAALLSELGLHLYVGSAYKVESVSELLTVLVVAGLALYINGVVRRSGQRLASARIIAETAQRAVLPRPAERIGGLRVAARYEAAQEGAFIGGDLFAVQETPYGVRLVVGDVRGKGLVAVEAVAVVIGAFREAAEQETSLEGVARRLEHSLTREMLRREGLDAVEGFTTAVLAEIPPDGAVVRLVNRGHPEPLLVNVDGAVRTLAPCDTALPLGMSELGGWPDRVEQAAYPPGATLLFYTDGLSEARNAQGVFYVPSERLDGRVFQGPDEMLQALIDDVRVHTGGGSQDDMALLAVTRPPEGAPERRRTIPIVP</sequence>
<evidence type="ECO:0000256" key="3">
    <source>
        <dbReference type="SAM" id="Phobius"/>
    </source>
</evidence>
<dbReference type="EMBL" id="BAAAKV010000042">
    <property type="protein sequence ID" value="GAA1182861.1"/>
    <property type="molecule type" value="Genomic_DNA"/>
</dbReference>
<keyword evidence="3" id="KW-1133">Transmembrane helix</keyword>
<feature type="compositionally biased region" description="Gly residues" evidence="2">
    <location>
        <begin position="14"/>
        <end position="24"/>
    </location>
</feature>
<dbReference type="Pfam" id="PF07228">
    <property type="entry name" value="SpoIIE"/>
    <property type="match status" value="1"/>
</dbReference>
<gene>
    <name evidence="5" type="ORF">GCM10009654_45240</name>
</gene>
<dbReference type="InterPro" id="IPR001932">
    <property type="entry name" value="PPM-type_phosphatase-like_dom"/>
</dbReference>
<evidence type="ECO:0000313" key="5">
    <source>
        <dbReference type="EMBL" id="GAA1182861.1"/>
    </source>
</evidence>
<name>A0ABN1UZD3_9ACTN</name>
<dbReference type="PANTHER" id="PTHR43156:SF2">
    <property type="entry name" value="STAGE II SPORULATION PROTEIN E"/>
    <property type="match status" value="1"/>
</dbReference>
<dbReference type="RefSeq" id="WP_344279670.1">
    <property type="nucleotide sequence ID" value="NZ_BAAAKV010000042.1"/>
</dbReference>
<proteinExistence type="predicted"/>
<reference evidence="5 6" key="1">
    <citation type="journal article" date="2019" name="Int. J. Syst. Evol. Microbiol.">
        <title>The Global Catalogue of Microorganisms (GCM) 10K type strain sequencing project: providing services to taxonomists for standard genome sequencing and annotation.</title>
        <authorList>
            <consortium name="The Broad Institute Genomics Platform"/>
            <consortium name="The Broad Institute Genome Sequencing Center for Infectious Disease"/>
            <person name="Wu L."/>
            <person name="Ma J."/>
        </authorList>
    </citation>
    <scope>NUCLEOTIDE SEQUENCE [LARGE SCALE GENOMIC DNA]</scope>
    <source>
        <strain evidence="5 6">JCM 12696</strain>
    </source>
</reference>
<dbReference type="SUPFAM" id="SSF81606">
    <property type="entry name" value="PP2C-like"/>
    <property type="match status" value="1"/>
</dbReference>
<dbReference type="PANTHER" id="PTHR43156">
    <property type="entry name" value="STAGE II SPORULATION PROTEIN E-RELATED"/>
    <property type="match status" value="1"/>
</dbReference>
<organism evidence="5 6">
    <name type="scientific">Streptomyces hebeiensis</name>
    <dbReference type="NCBI Taxonomy" id="229486"/>
    <lineage>
        <taxon>Bacteria</taxon>
        <taxon>Bacillati</taxon>
        <taxon>Actinomycetota</taxon>
        <taxon>Actinomycetes</taxon>
        <taxon>Kitasatosporales</taxon>
        <taxon>Streptomycetaceae</taxon>
        <taxon>Streptomyces</taxon>
    </lineage>
</organism>
<accession>A0ABN1UZD3</accession>
<feature type="transmembrane region" description="Helical" evidence="3">
    <location>
        <begin position="115"/>
        <end position="133"/>
    </location>
</feature>
<keyword evidence="3" id="KW-0472">Membrane</keyword>
<dbReference type="SMART" id="SM00331">
    <property type="entry name" value="PP2C_SIG"/>
    <property type="match status" value="1"/>
</dbReference>
<dbReference type="Proteomes" id="UP001501371">
    <property type="component" value="Unassembled WGS sequence"/>
</dbReference>
<feature type="region of interest" description="Disordered" evidence="2">
    <location>
        <begin position="14"/>
        <end position="107"/>
    </location>
</feature>
<feature type="domain" description="PPM-type phosphatase" evidence="4">
    <location>
        <begin position="239"/>
        <end position="461"/>
    </location>
</feature>
<feature type="transmembrane region" description="Helical" evidence="3">
    <location>
        <begin position="161"/>
        <end position="178"/>
    </location>
</feature>
<evidence type="ECO:0000256" key="1">
    <source>
        <dbReference type="ARBA" id="ARBA00022801"/>
    </source>
</evidence>
<feature type="compositionally biased region" description="Gly residues" evidence="2">
    <location>
        <begin position="49"/>
        <end position="99"/>
    </location>
</feature>
<evidence type="ECO:0000313" key="6">
    <source>
        <dbReference type="Proteomes" id="UP001501371"/>
    </source>
</evidence>
<dbReference type="Gene3D" id="3.60.40.10">
    <property type="entry name" value="PPM-type phosphatase domain"/>
    <property type="match status" value="1"/>
</dbReference>
<dbReference type="InterPro" id="IPR036457">
    <property type="entry name" value="PPM-type-like_dom_sf"/>
</dbReference>
<keyword evidence="3" id="KW-0812">Transmembrane</keyword>
<comment type="caution">
    <text evidence="5">The sequence shown here is derived from an EMBL/GenBank/DDBJ whole genome shotgun (WGS) entry which is preliminary data.</text>
</comment>
<evidence type="ECO:0000259" key="4">
    <source>
        <dbReference type="SMART" id="SM00331"/>
    </source>
</evidence>
<keyword evidence="1" id="KW-0378">Hydrolase</keyword>
<evidence type="ECO:0000256" key="2">
    <source>
        <dbReference type="SAM" id="MobiDB-lite"/>
    </source>
</evidence>
<dbReference type="InterPro" id="IPR052016">
    <property type="entry name" value="Bact_Sigma-Reg"/>
</dbReference>
<keyword evidence="6" id="KW-1185">Reference proteome</keyword>
<protein>
    <recommendedName>
        <fullName evidence="4">PPM-type phosphatase domain-containing protein</fullName>
    </recommendedName>
</protein>